<evidence type="ECO:0000313" key="1">
    <source>
        <dbReference type="EMBL" id="MBA0706713.1"/>
    </source>
</evidence>
<reference evidence="1 2" key="1">
    <citation type="journal article" date="2019" name="Genome Biol. Evol.">
        <title>Insights into the evolution of the New World diploid cottons (Gossypium, subgenus Houzingenia) based on genome sequencing.</title>
        <authorList>
            <person name="Grover C.E."/>
            <person name="Arick M.A. 2nd"/>
            <person name="Thrash A."/>
            <person name="Conover J.L."/>
            <person name="Sanders W.S."/>
            <person name="Peterson D.G."/>
            <person name="Frelichowski J.E."/>
            <person name="Scheffler J.A."/>
            <person name="Scheffler B.E."/>
            <person name="Wendel J.F."/>
        </authorList>
    </citation>
    <scope>NUCLEOTIDE SEQUENCE [LARGE SCALE GENOMIC DNA]</scope>
    <source>
        <strain evidence="1">4</strain>
        <tissue evidence="1">Leaf</tissue>
    </source>
</reference>
<dbReference type="Proteomes" id="UP000593574">
    <property type="component" value="Unassembled WGS sequence"/>
</dbReference>
<name>A0A7J8Z4G4_9ROSI</name>
<organism evidence="1 2">
    <name type="scientific">Gossypium laxum</name>
    <dbReference type="NCBI Taxonomy" id="34288"/>
    <lineage>
        <taxon>Eukaryota</taxon>
        <taxon>Viridiplantae</taxon>
        <taxon>Streptophyta</taxon>
        <taxon>Embryophyta</taxon>
        <taxon>Tracheophyta</taxon>
        <taxon>Spermatophyta</taxon>
        <taxon>Magnoliopsida</taxon>
        <taxon>eudicotyledons</taxon>
        <taxon>Gunneridae</taxon>
        <taxon>Pentapetalae</taxon>
        <taxon>rosids</taxon>
        <taxon>malvids</taxon>
        <taxon>Malvales</taxon>
        <taxon>Malvaceae</taxon>
        <taxon>Malvoideae</taxon>
        <taxon>Gossypium</taxon>
    </lineage>
</organism>
<dbReference type="AlphaFoldDB" id="A0A7J8Z4G4"/>
<gene>
    <name evidence="1" type="ORF">Golax_018806</name>
</gene>
<dbReference type="EMBL" id="JABEZV010000002">
    <property type="protein sequence ID" value="MBA0706713.1"/>
    <property type="molecule type" value="Genomic_DNA"/>
</dbReference>
<protein>
    <recommendedName>
        <fullName evidence="3">RNase H type-1 domain-containing protein</fullName>
    </recommendedName>
</protein>
<comment type="caution">
    <text evidence="1">The sequence shown here is derived from an EMBL/GenBank/DDBJ whole genome shotgun (WGS) entry which is preliminary data.</text>
</comment>
<keyword evidence="2" id="KW-1185">Reference proteome</keyword>
<proteinExistence type="predicted"/>
<evidence type="ECO:0008006" key="3">
    <source>
        <dbReference type="Google" id="ProtNLM"/>
    </source>
</evidence>
<evidence type="ECO:0000313" key="2">
    <source>
        <dbReference type="Proteomes" id="UP000593574"/>
    </source>
</evidence>
<feature type="non-terminal residue" evidence="1">
    <location>
        <position position="1"/>
    </location>
</feature>
<accession>A0A7J8Z4G4</accession>
<sequence length="426" mass="48218">MSDNLARHLCDTLGFRKVHKVGSYLGVPLFHDRVTISSLKFMVEKVKSRLYRWNARQLSLADGYTVRCWEDSWIPEIGPLVNLIPANTRFATDCCLKKMITKEGCWNLDLFRVWLLKDLIERISSILPPHPLGGPDKIAWTETSSGYFSIKDSYRKVKESLWNSVKEAWKLLWKPKVPQRVQLGEHKGAALLAIGLHEVMLGRAEPLAHLHSSRSSKFEISSALKRLQGELIGLAQASSMCPAKVSPHTCSIKAEIASLKCLASARVTYSRCSISGHGYEDMLHAIRDCDATKNEVVKGAYNWVQQYSSTHKGGRFGSHASREDFVGTDKWIRIRTDEAVKMEIGSLILIAEYEFSDNMEVIRSIKESFLKGTNSDLIMRIFQLLRKGAKWAIGYVPREDNMEADQITKLAFDREGRLQLYVASPL</sequence>